<dbReference type="Proteomes" id="UP000274082">
    <property type="component" value="Chromosome 21"/>
</dbReference>
<dbReference type="VEuPathDB" id="TriTrypDB:LdBPK_210270.1"/>
<reference evidence="5" key="3">
    <citation type="submission" date="2011-02" db="EMBL/GenBank/DDBJ databases">
        <title>Whole genome sequencing of Leishmania donovani clinical lines reveals dynamic variation related to drug resistance.</title>
        <authorList>
            <person name="Downing T."/>
            <person name="Imamura H."/>
            <person name="Sanders M."/>
            <person name="Decuypere S."/>
            <person name="Hertz-Fowler C."/>
            <person name="Clark T.G."/>
            <person name="Rijal S."/>
            <person name="Sundar S."/>
            <person name="Quail M.A."/>
            <person name="De Doncker S."/>
            <person name="Maes I."/>
            <person name="Vanaerschot M."/>
            <person name="Stark O."/>
            <person name="Schonian G."/>
            <person name="Dujardin J.C."/>
            <person name="Berriman M."/>
        </authorList>
    </citation>
    <scope>NUCLEOTIDE SEQUENCE [LARGE SCALE GENOMIC DNA]</scope>
    <source>
        <strain evidence="5">BPK282A1</strain>
    </source>
</reference>
<sequence>MLHEVNVGTSDIVRGGHDDDEAATQRQPPALSVVEEHMQRIRLELCGQRHPPSGYASGIAIPSTAAGLDRVAVLVDLLDQVRYWAIEEASTFKDEPSRLAETEAPEAVVACLCSQRPQLVAQALRVVQPMLRHRQTAYKTRRVMVDVWAYREQVNSMVPLPEGLDPLLVMLAEVLEQHKGVLPVLVEALSAATAALVQDVTVCVGSDNGDDDNLDGGVSLRRCVAPLVVALHETTLVYQMESAMRRHPDAVPLQVEGVSFCAALVDLPWPFEAEVDSEEGTPTSLADIVAHSDGVLDVLQGALRRHRQNLRIARGVLHVWRVCAQHPANRVPLLQHGAYAGALQQLREVGPYTVGVWREIAETVGYFIPLLDTLQRRSLALTLRELLLRRPQLEVLELILALLLSLLMVVDSGHHGGGGKSGGAFNMYAMYPQPPAAAPSPSATDIAGEPHHRGTKAVLRFSLLQWHPMRGHHPHSGASVAGEDTWHFLLERCAMPQLVSGLLEYFGHCEAVDEEDASDLDRVCRLAEAVLGFF</sequence>
<dbReference type="GeneID" id="13386379"/>
<evidence type="ECO:0000313" key="5">
    <source>
        <dbReference type="Proteomes" id="UP000008980"/>
    </source>
</evidence>
<accession>A0A3S5H793</accession>
<dbReference type="RefSeq" id="XP_003860544.1">
    <property type="nucleotide sequence ID" value="XM_003860496.1"/>
</dbReference>
<proteinExistence type="predicted"/>
<evidence type="ECO:0000313" key="7">
    <source>
        <dbReference type="Proteomes" id="UP000318447"/>
    </source>
</evidence>
<dbReference type="EMBL" id="FR799608">
    <property type="protein sequence ID" value="CBZ33838.1"/>
    <property type="molecule type" value="Genomic_DNA"/>
</dbReference>
<keyword evidence="6" id="KW-1185">Reference proteome</keyword>
<evidence type="ECO:0000313" key="4">
    <source>
        <dbReference type="EMBL" id="TPP49260.1"/>
    </source>
</evidence>
<dbReference type="OMA" id="YAMYPQP"/>
<reference evidence="3 5" key="1">
    <citation type="journal article" date="2011" name="Genome Res.">
        <title>Whole genome sequencing of multiple Leishmania donovani clinical isolates provides insights into population structure and mechanisms of drug resistance.</title>
        <authorList>
            <person name="Downing T."/>
            <person name="Imamura H."/>
            <person name="Decuypere S."/>
            <person name="Clark T.G."/>
            <person name="Coombs G.H."/>
            <person name="Cotton J.A."/>
            <person name="Hilley J.D."/>
            <person name="de Doncker S."/>
            <person name="Maes I."/>
            <person name="Mottram J.C."/>
            <person name="Quail M.A."/>
            <person name="Rijal S."/>
            <person name="Sanders M."/>
            <person name="Schonian G."/>
            <person name="Stark O."/>
            <person name="Sundar S."/>
            <person name="Vanaerschot M."/>
            <person name="Hertz-Fowler C."/>
            <person name="Dujardin J.C."/>
            <person name="Berriman M."/>
        </authorList>
    </citation>
    <scope>NUCLEOTIDE SEQUENCE [LARGE SCALE GENOMIC DNA]</scope>
    <source>
        <strain evidence="3 5">BPK282A1</strain>
    </source>
</reference>
<dbReference type="Proteomes" id="UP000318447">
    <property type="component" value="Unassembled WGS sequence"/>
</dbReference>
<dbReference type="Proteomes" id="UP000008980">
    <property type="component" value="Chromosome 21"/>
</dbReference>
<name>A0A3S5H793_LEIDO</name>
<reference evidence="4" key="6">
    <citation type="submission" date="2019-02" db="EMBL/GenBank/DDBJ databases">
        <title>FDA dAtabase for Regulatory Grade micrObial Sequences (FDA-ARGOS): Supporting development and validation of Infectious Disease Dx tests.</title>
        <authorList>
            <person name="Duncan R."/>
            <person name="Fisher C."/>
            <person name="Tallon L.J."/>
            <person name="Sadzewicz L."/>
            <person name="Sengamalay N."/>
            <person name="Ott S."/>
            <person name="Godinez A."/>
            <person name="Nagaraj S."/>
            <person name="Nadendla S."/>
            <person name="Sichtig H."/>
        </authorList>
    </citation>
    <scope>NUCLEOTIDE SEQUENCE</scope>
    <source>
        <strain evidence="4">FDAARGOS_361</strain>
    </source>
</reference>
<evidence type="ECO:0000313" key="3">
    <source>
        <dbReference type="EMBL" id="CBZ33838.1"/>
    </source>
</evidence>
<protein>
    <submittedName>
        <fullName evidence="2">Uncharacterized protein</fullName>
    </submittedName>
</protein>
<reference evidence="7" key="5">
    <citation type="submission" date="2019-02" db="EMBL/GenBank/DDBJ databases">
        <title>FDA dAtabase for Regulatory Grade micrObial Sequences (FDA-ARGOS): Supporting development and validation of Infectious Disease Dx tests.</title>
        <authorList>
            <person name="Duncan R."/>
            <person name="Fisher C."/>
            <person name="Tallon L."/>
            <person name="Sadzewicz L."/>
            <person name="Sengamalay N."/>
            <person name="Ott S."/>
            <person name="Godinez A."/>
            <person name="Nagaraj S."/>
            <person name="Vavikolanu K."/>
            <person name="Nadendla S."/>
            <person name="Aluvathingal J."/>
            <person name="Sichtig H."/>
        </authorList>
    </citation>
    <scope>NUCLEOTIDE SEQUENCE [LARGE SCALE GENOMIC DNA]</scope>
    <source>
        <strain evidence="7">FDAARGOS_361</strain>
    </source>
</reference>
<accession>E9BF12</accession>
<reference evidence="2 6" key="4">
    <citation type="journal article" date="2018" name="Sci. Rep.">
        <title>A complete Leishmania donovani reference genome identifies novel genetic variations associated with virulence.</title>
        <authorList>
            <person name="Lypaczewski P."/>
            <person name="Hoshizaki J."/>
            <person name="Zhang W.-W."/>
            <person name="McCall L.-I."/>
            <person name="Torcivia-Rodriguez J."/>
            <person name="Simonyan V."/>
            <person name="Kaur A."/>
            <person name="Dewar K."/>
            <person name="Matlashewski G."/>
        </authorList>
    </citation>
    <scope>NUCLEOTIDE SEQUENCE [LARGE SCALE GENOMIC DNA]</scope>
    <source>
        <strain evidence="2 6">LdCL</strain>
    </source>
</reference>
<dbReference type="EMBL" id="RHLC01000021">
    <property type="protein sequence ID" value="TPP49260.1"/>
    <property type="molecule type" value="Genomic_DNA"/>
</dbReference>
<dbReference type="OrthoDB" id="245901at2759"/>
<reference evidence="3" key="2">
    <citation type="submission" date="2011-01" db="EMBL/GenBank/DDBJ databases">
        <authorList>
            <person name="Zhao B.P."/>
            <person name="Ren Z.A."/>
            <person name="Li C.D."/>
        </authorList>
    </citation>
    <scope>NUCLEOTIDE SEQUENCE</scope>
    <source>
        <strain evidence="3">BPK282A1</strain>
    </source>
</reference>
<organism evidence="2 6">
    <name type="scientific">Leishmania donovani</name>
    <dbReference type="NCBI Taxonomy" id="5661"/>
    <lineage>
        <taxon>Eukaryota</taxon>
        <taxon>Discoba</taxon>
        <taxon>Euglenozoa</taxon>
        <taxon>Kinetoplastea</taxon>
        <taxon>Metakinetoplastina</taxon>
        <taxon>Trypanosomatida</taxon>
        <taxon>Trypanosomatidae</taxon>
        <taxon>Leishmaniinae</taxon>
        <taxon>Leishmania</taxon>
    </lineage>
</organism>
<feature type="region of interest" description="Disordered" evidence="1">
    <location>
        <begin position="1"/>
        <end position="29"/>
    </location>
</feature>
<dbReference type="AlphaFoldDB" id="A0A3S5H793"/>
<evidence type="ECO:0000313" key="2">
    <source>
        <dbReference type="EMBL" id="AYU78488.1"/>
    </source>
</evidence>
<dbReference type="KEGG" id="ldo:LDBPK_210270"/>
<gene>
    <name evidence="4" type="ORF">CGC21_33840</name>
    <name evidence="3" type="ORF">LDBPK_210270</name>
    <name evidence="2" type="ORF">LdCL_210007500</name>
</gene>
<dbReference type="EMBL" id="CP029520">
    <property type="protein sequence ID" value="AYU78488.1"/>
    <property type="molecule type" value="Genomic_DNA"/>
</dbReference>
<dbReference type="VEuPathDB" id="TriTrypDB:LdCL_210007500"/>
<evidence type="ECO:0000256" key="1">
    <source>
        <dbReference type="SAM" id="MobiDB-lite"/>
    </source>
</evidence>
<evidence type="ECO:0000313" key="6">
    <source>
        <dbReference type="Proteomes" id="UP000274082"/>
    </source>
</evidence>
<dbReference type="VEuPathDB" id="TriTrypDB:LDHU3_21.0270"/>